<reference evidence="3" key="1">
    <citation type="journal article" date="2006" name="PLoS Biol.">
        <title>Macronuclear genome sequence of the ciliate Tetrahymena thermophila, a model eukaryote.</title>
        <authorList>
            <person name="Eisen J.A."/>
            <person name="Coyne R.S."/>
            <person name="Wu M."/>
            <person name="Wu D."/>
            <person name="Thiagarajan M."/>
            <person name="Wortman J.R."/>
            <person name="Badger J.H."/>
            <person name="Ren Q."/>
            <person name="Amedeo P."/>
            <person name="Jones K.M."/>
            <person name="Tallon L.J."/>
            <person name="Delcher A.L."/>
            <person name="Salzberg S.L."/>
            <person name="Silva J.C."/>
            <person name="Haas B.J."/>
            <person name="Majoros W.H."/>
            <person name="Farzad M."/>
            <person name="Carlton J.M."/>
            <person name="Smith R.K. Jr."/>
            <person name="Garg J."/>
            <person name="Pearlman R.E."/>
            <person name="Karrer K.M."/>
            <person name="Sun L."/>
            <person name="Manning G."/>
            <person name="Elde N.C."/>
            <person name="Turkewitz A.P."/>
            <person name="Asai D.J."/>
            <person name="Wilkes D.E."/>
            <person name="Wang Y."/>
            <person name="Cai H."/>
            <person name="Collins K."/>
            <person name="Stewart B.A."/>
            <person name="Lee S.R."/>
            <person name="Wilamowska K."/>
            <person name="Weinberg Z."/>
            <person name="Ruzzo W.L."/>
            <person name="Wloga D."/>
            <person name="Gaertig J."/>
            <person name="Frankel J."/>
            <person name="Tsao C.-C."/>
            <person name="Gorovsky M.A."/>
            <person name="Keeling P.J."/>
            <person name="Waller R.F."/>
            <person name="Patron N.J."/>
            <person name="Cherry J.M."/>
            <person name="Stover N.A."/>
            <person name="Krieger C.J."/>
            <person name="del Toro C."/>
            <person name="Ryder H.F."/>
            <person name="Williamson S.C."/>
            <person name="Barbeau R.A."/>
            <person name="Hamilton E.P."/>
            <person name="Orias E."/>
        </authorList>
    </citation>
    <scope>NUCLEOTIDE SEQUENCE [LARGE SCALE GENOMIC DNA]</scope>
    <source>
        <strain evidence="3">SB210</strain>
    </source>
</reference>
<gene>
    <name evidence="2" type="ORF">TTHERM_01093590</name>
</gene>
<evidence type="ECO:0000313" key="3">
    <source>
        <dbReference type="Proteomes" id="UP000009168"/>
    </source>
</evidence>
<dbReference type="GeneID" id="7825184"/>
<dbReference type="OrthoDB" id="76516at2759"/>
<proteinExistence type="predicted"/>
<dbReference type="KEGG" id="tet:TTHERM_01093590"/>
<dbReference type="AlphaFoldDB" id="Q22BN6"/>
<dbReference type="GO" id="GO:0035091">
    <property type="term" value="F:phosphatidylinositol binding"/>
    <property type="evidence" value="ECO:0007669"/>
    <property type="project" value="InterPro"/>
</dbReference>
<dbReference type="SUPFAM" id="SSF64268">
    <property type="entry name" value="PX domain"/>
    <property type="match status" value="1"/>
</dbReference>
<dbReference type="Pfam" id="PF00787">
    <property type="entry name" value="PX"/>
    <property type="match status" value="1"/>
</dbReference>
<evidence type="ECO:0000313" key="2">
    <source>
        <dbReference type="EMBL" id="EAR82693.1"/>
    </source>
</evidence>
<dbReference type="HOGENOM" id="CLU_504825_0_0_1"/>
<dbReference type="SMART" id="SM00312">
    <property type="entry name" value="PX"/>
    <property type="match status" value="1"/>
</dbReference>
<dbReference type="Gene3D" id="3.30.1520.10">
    <property type="entry name" value="Phox-like domain"/>
    <property type="match status" value="1"/>
</dbReference>
<evidence type="ECO:0000259" key="1">
    <source>
        <dbReference type="PROSITE" id="PS50195"/>
    </source>
</evidence>
<dbReference type="RefSeq" id="XP_001030356.1">
    <property type="nucleotide sequence ID" value="XM_001030356.1"/>
</dbReference>
<dbReference type="PROSITE" id="PS50195">
    <property type="entry name" value="PX"/>
    <property type="match status" value="1"/>
</dbReference>
<dbReference type="InterPro" id="IPR001683">
    <property type="entry name" value="PX_dom"/>
</dbReference>
<protein>
    <submittedName>
        <fullName evidence="2">PX domain protein</fullName>
    </submittedName>
</protein>
<dbReference type="EMBL" id="GG662340">
    <property type="protein sequence ID" value="EAR82693.1"/>
    <property type="molecule type" value="Genomic_DNA"/>
</dbReference>
<accession>Q22BN6</accession>
<organism evidence="2 3">
    <name type="scientific">Tetrahymena thermophila (strain SB210)</name>
    <dbReference type="NCBI Taxonomy" id="312017"/>
    <lineage>
        <taxon>Eukaryota</taxon>
        <taxon>Sar</taxon>
        <taxon>Alveolata</taxon>
        <taxon>Ciliophora</taxon>
        <taxon>Intramacronucleata</taxon>
        <taxon>Oligohymenophorea</taxon>
        <taxon>Hymenostomatida</taxon>
        <taxon>Tetrahymenina</taxon>
        <taxon>Tetrahymenidae</taxon>
        <taxon>Tetrahymena</taxon>
    </lineage>
</organism>
<sequence length="540" mass="63433">MNSPNQALLEEPYLLVKVVSGFNLLKGIREKRDTEEYKSKDSLFSQNFRHQDTNQLNFQDKNYLFENNELQKQDSLHSNSFLKQRNNQNQQSPFSIFVSVHTSTNLLFETKPQKTYDGAVRFQDRETQQFTEESQVISKEKTQSLNDLSESGRFILHKRWKSSQPPKEQQSEKKIFLKDLSKYIIVDVMDSDCYMEKTLMNTQVIPVEFFLVPTNSGKKWNIWLKMNKITEDSNNFQEQETLKSKNQEVEKETNFFKTRSQTIYYPSIIQETQISDKYSVNRKNNPDDQISKLTGINSSNFEDYFVQIEKPIPFYISDNNILSIMNQKQITDGISQTETKYQRENLSPQSQTRNVSLNQQNDFKQSKNLNDKVNQGSQNDSCKVDQLLDKNFSWLQLEIVTMDIGSLLKLTALIISIEEVDRAGKPNIFVYNIAVTRNDGLTYLVKRRYKQFRELKNQLQKNIKKVEFVSFPSRSISKITSLFSKQSYLDYFQQAQQRLEKLQLFLNFINDLDEVYKEESFIQFYTLGGQLDLDVTQLAK</sequence>
<dbReference type="CDD" id="cd06093">
    <property type="entry name" value="PX_domain"/>
    <property type="match status" value="1"/>
</dbReference>
<dbReference type="Proteomes" id="UP000009168">
    <property type="component" value="Unassembled WGS sequence"/>
</dbReference>
<feature type="domain" description="PX" evidence="1">
    <location>
        <begin position="409"/>
        <end position="532"/>
    </location>
</feature>
<keyword evidence="3" id="KW-1185">Reference proteome</keyword>
<name>Q22BN6_TETTS</name>
<dbReference type="InParanoid" id="Q22BN6"/>
<dbReference type="InterPro" id="IPR036871">
    <property type="entry name" value="PX_dom_sf"/>
</dbReference>